<name>A0ACB9PA11_BAUVA</name>
<dbReference type="Proteomes" id="UP000828941">
    <property type="component" value="Chromosome 5"/>
</dbReference>
<dbReference type="EMBL" id="CM039430">
    <property type="protein sequence ID" value="KAI4345473.1"/>
    <property type="molecule type" value="Genomic_DNA"/>
</dbReference>
<gene>
    <name evidence="1" type="ORF">L6164_012597</name>
</gene>
<protein>
    <submittedName>
        <fullName evidence="1">Uncharacterized protein</fullName>
    </submittedName>
</protein>
<evidence type="ECO:0000313" key="2">
    <source>
        <dbReference type="Proteomes" id="UP000828941"/>
    </source>
</evidence>
<comment type="caution">
    <text evidence="1">The sequence shown here is derived from an EMBL/GenBank/DDBJ whole genome shotgun (WGS) entry which is preliminary data.</text>
</comment>
<evidence type="ECO:0000313" key="1">
    <source>
        <dbReference type="EMBL" id="KAI4345473.1"/>
    </source>
</evidence>
<proteinExistence type="predicted"/>
<reference evidence="1 2" key="1">
    <citation type="journal article" date="2022" name="DNA Res.">
        <title>Chromosomal-level genome assembly of the orchid tree Bauhinia variegata (Leguminosae; Cercidoideae) supports the allotetraploid origin hypothesis of Bauhinia.</title>
        <authorList>
            <person name="Zhong Y."/>
            <person name="Chen Y."/>
            <person name="Zheng D."/>
            <person name="Pang J."/>
            <person name="Liu Y."/>
            <person name="Luo S."/>
            <person name="Meng S."/>
            <person name="Qian L."/>
            <person name="Wei D."/>
            <person name="Dai S."/>
            <person name="Zhou R."/>
        </authorList>
    </citation>
    <scope>NUCLEOTIDE SEQUENCE [LARGE SCALE GENOMIC DNA]</scope>
    <source>
        <strain evidence="1">BV-YZ2020</strain>
    </source>
</reference>
<accession>A0ACB9PA11</accession>
<organism evidence="1 2">
    <name type="scientific">Bauhinia variegata</name>
    <name type="common">Purple orchid tree</name>
    <name type="synonym">Phanera variegata</name>
    <dbReference type="NCBI Taxonomy" id="167791"/>
    <lineage>
        <taxon>Eukaryota</taxon>
        <taxon>Viridiplantae</taxon>
        <taxon>Streptophyta</taxon>
        <taxon>Embryophyta</taxon>
        <taxon>Tracheophyta</taxon>
        <taxon>Spermatophyta</taxon>
        <taxon>Magnoliopsida</taxon>
        <taxon>eudicotyledons</taxon>
        <taxon>Gunneridae</taxon>
        <taxon>Pentapetalae</taxon>
        <taxon>rosids</taxon>
        <taxon>fabids</taxon>
        <taxon>Fabales</taxon>
        <taxon>Fabaceae</taxon>
        <taxon>Cercidoideae</taxon>
        <taxon>Cercideae</taxon>
        <taxon>Bauhiniinae</taxon>
        <taxon>Bauhinia</taxon>
    </lineage>
</organism>
<sequence length="248" mass="28714">MKQSDLTQNSLPEDVVIKIASLLQVRDLCSLSCCSRFWRELCGSDCIWESLARERWPLLACFDFPASSSSTSANAPNFKEWRKLYIERNHKMAAGAAAAAKFLKACRPCNAKSFKVRDYLKVMEDLRALKFGFKDVQLLFFKPRIDVLLNMIGLHYCQACLEIPSDHLVEALEACEISDRHVYIKWFKDVPRRYERCMMWERNSHWISLADLAAVGVEHILGVFHQGDAACEVFRVVISEFDLRRRQR</sequence>
<keyword evidence="2" id="KW-1185">Reference proteome</keyword>